<evidence type="ECO:0000256" key="4">
    <source>
        <dbReference type="ARBA" id="ARBA00022989"/>
    </source>
</evidence>
<evidence type="ECO:0000256" key="6">
    <source>
        <dbReference type="ARBA" id="ARBA00023294"/>
    </source>
</evidence>
<feature type="transmembrane region" description="Helical" evidence="9">
    <location>
        <begin position="46"/>
        <end position="64"/>
    </location>
</feature>
<dbReference type="EMBL" id="CM010716">
    <property type="protein sequence ID" value="RZC48608.1"/>
    <property type="molecule type" value="Genomic_DNA"/>
</dbReference>
<dbReference type="OrthoDB" id="191139at2759"/>
<evidence type="ECO:0000256" key="7">
    <source>
        <dbReference type="ARBA" id="ARBA00025100"/>
    </source>
</evidence>
<feature type="transmembrane region" description="Helical" evidence="9">
    <location>
        <begin position="12"/>
        <end position="34"/>
    </location>
</feature>
<feature type="transmembrane region" description="Helical" evidence="9">
    <location>
        <begin position="400"/>
        <end position="423"/>
    </location>
</feature>
<keyword evidence="5 9" id="KW-0472">Membrane</keyword>
<evidence type="ECO:0000256" key="5">
    <source>
        <dbReference type="ARBA" id="ARBA00023136"/>
    </source>
</evidence>
<name>A0A4Y7IMC4_PAPSO</name>
<reference evidence="10 11" key="1">
    <citation type="journal article" date="2018" name="Science">
        <title>The opium poppy genome and morphinan production.</title>
        <authorList>
            <person name="Guo L."/>
            <person name="Winzer T."/>
            <person name="Yang X."/>
            <person name="Li Y."/>
            <person name="Ning Z."/>
            <person name="He Z."/>
            <person name="Teodor R."/>
            <person name="Lu Y."/>
            <person name="Bowser T.A."/>
            <person name="Graham I.A."/>
            <person name="Ye K."/>
        </authorList>
    </citation>
    <scope>NUCLEOTIDE SEQUENCE [LARGE SCALE GENOMIC DNA]</scope>
    <source>
        <strain evidence="11">cv. HN1</strain>
        <tissue evidence="10">Leaves</tissue>
    </source>
</reference>
<evidence type="ECO:0000256" key="2">
    <source>
        <dbReference type="ARBA" id="ARBA00022448"/>
    </source>
</evidence>
<accession>A0A4Y7IMC4</accession>
<dbReference type="PANTHER" id="PTHR31651:SF3">
    <property type="entry name" value="PROTEIN PIN-LIKES 7"/>
    <property type="match status" value="1"/>
</dbReference>
<feature type="transmembrane region" description="Helical" evidence="9">
    <location>
        <begin position="70"/>
        <end position="94"/>
    </location>
</feature>
<comment type="function">
    <text evidence="7">Involved in cellular auxin homeostasis by regulating auxin metabolism. Regulates intracellular auxin accumulation at the endoplasmic reticulum and thus auxin availability for nuclear auxin signaling.</text>
</comment>
<evidence type="ECO:0000256" key="1">
    <source>
        <dbReference type="ARBA" id="ARBA00004477"/>
    </source>
</evidence>
<dbReference type="PANTHER" id="PTHR31651">
    <property type="match status" value="1"/>
</dbReference>
<dbReference type="InterPro" id="IPR004776">
    <property type="entry name" value="Mem_transp_PIN-like"/>
</dbReference>
<feature type="transmembrane region" description="Helical" evidence="9">
    <location>
        <begin position="106"/>
        <end position="127"/>
    </location>
</feature>
<keyword evidence="11" id="KW-1185">Reference proteome</keyword>
<organism evidence="10 11">
    <name type="scientific">Papaver somniferum</name>
    <name type="common">Opium poppy</name>
    <dbReference type="NCBI Taxonomy" id="3469"/>
    <lineage>
        <taxon>Eukaryota</taxon>
        <taxon>Viridiplantae</taxon>
        <taxon>Streptophyta</taxon>
        <taxon>Embryophyta</taxon>
        <taxon>Tracheophyta</taxon>
        <taxon>Spermatophyta</taxon>
        <taxon>Magnoliopsida</taxon>
        <taxon>Ranunculales</taxon>
        <taxon>Papaveraceae</taxon>
        <taxon>Papaveroideae</taxon>
        <taxon>Papaver</taxon>
    </lineage>
</organism>
<evidence type="ECO:0008006" key="12">
    <source>
        <dbReference type="Google" id="ProtNLM"/>
    </source>
</evidence>
<dbReference type="OMA" id="GSDPMLW"/>
<keyword evidence="6" id="KW-0927">Auxin signaling pathway</keyword>
<dbReference type="GO" id="GO:0005789">
    <property type="term" value="C:endoplasmic reticulum membrane"/>
    <property type="evidence" value="ECO:0007669"/>
    <property type="project" value="UniProtKB-SubCell"/>
</dbReference>
<evidence type="ECO:0000256" key="8">
    <source>
        <dbReference type="ARBA" id="ARBA00025752"/>
    </source>
</evidence>
<feature type="transmembrane region" description="Helical" evidence="9">
    <location>
        <begin position="147"/>
        <end position="169"/>
    </location>
</feature>
<keyword evidence="2" id="KW-0813">Transport</keyword>
<dbReference type="STRING" id="3469.A0A4Y7IMC4"/>
<feature type="transmembrane region" description="Helical" evidence="9">
    <location>
        <begin position="333"/>
        <end position="355"/>
    </location>
</feature>
<keyword evidence="3 9" id="KW-0812">Transmembrane</keyword>
<evidence type="ECO:0000256" key="3">
    <source>
        <dbReference type="ARBA" id="ARBA00022692"/>
    </source>
</evidence>
<dbReference type="GO" id="GO:0080162">
    <property type="term" value="P:endoplasmic reticulum to cytosol auxin transport"/>
    <property type="evidence" value="ECO:0007669"/>
    <property type="project" value="InterPro"/>
</dbReference>
<dbReference type="InterPro" id="IPR045033">
    <property type="entry name" value="PILS1/3/4/5/7"/>
</dbReference>
<dbReference type="AlphaFoldDB" id="A0A4Y7IMC4"/>
<dbReference type="Gramene" id="RZC48608">
    <property type="protein sequence ID" value="RZC48608"/>
    <property type="gene ID" value="C5167_017035"/>
</dbReference>
<sequence length="425" mass="46330">MAFFTLLEVATMPVLEVLIISILGAFMATSYWNLLPADARRQMNKIVFVIFTPSLMFASLAKTVTFEDIISWWFMPVNIAISFLIGGIFGWIVVKLLKPEPYLEGLIIGSCSAGNLGNLMYIVVPAICLEKGSPFGHTGSYCSSIGLAYASFSMSVGGLFIWTHTYYLIRTSSMAYKAMQISKEPVPRIPNIDSDANAESRLLAGAHEDQLSVVVSSTELYNEQNEVLAIVTQTSPGKVGDVTVKQSFWDKAVGILHLIIEELFAPPTVGSILGFLFGATPWLKNLIIGEGAPLRVIQDSVQLLGNGTIPCITLILGGNLTKGLRSARLKPMVIIAVIVVRFMVLPVIGICLVKAAGNIGLLPADPLFSYVLLLQWSIPPAMNIGTMTQLFDVGQEECSVLFLWTYLVASLAITLWSTLYMYILS</sequence>
<proteinExistence type="inferred from homology"/>
<evidence type="ECO:0000313" key="10">
    <source>
        <dbReference type="EMBL" id="RZC48608.1"/>
    </source>
</evidence>
<feature type="transmembrane region" description="Helical" evidence="9">
    <location>
        <begin position="367"/>
        <end position="388"/>
    </location>
</feature>
<feature type="transmembrane region" description="Helical" evidence="9">
    <location>
        <begin position="263"/>
        <end position="283"/>
    </location>
</feature>
<evidence type="ECO:0000313" key="11">
    <source>
        <dbReference type="Proteomes" id="UP000316621"/>
    </source>
</evidence>
<dbReference type="Proteomes" id="UP000316621">
    <property type="component" value="Chromosome 2"/>
</dbReference>
<evidence type="ECO:0000256" key="9">
    <source>
        <dbReference type="SAM" id="Phobius"/>
    </source>
</evidence>
<comment type="subcellular location">
    <subcellularLocation>
        <location evidence="1">Endoplasmic reticulum membrane</location>
        <topology evidence="1">Multi-pass membrane protein</topology>
    </subcellularLocation>
</comment>
<gene>
    <name evidence="10" type="ORF">C5167_017035</name>
</gene>
<keyword evidence="4 9" id="KW-1133">Transmembrane helix</keyword>
<comment type="similarity">
    <text evidence="8">Belongs to the auxin efflux carrier (TC 2.A.69.2) family.</text>
</comment>
<protein>
    <recommendedName>
        <fullName evidence="12">Auxin efflux carrier</fullName>
    </recommendedName>
</protein>
<dbReference type="GO" id="GO:0009734">
    <property type="term" value="P:auxin-activated signaling pathway"/>
    <property type="evidence" value="ECO:0007669"/>
    <property type="project" value="UniProtKB-KW"/>
</dbReference>
<dbReference type="Pfam" id="PF03547">
    <property type="entry name" value="Mem_trans"/>
    <property type="match status" value="1"/>
</dbReference>